<reference evidence="2" key="1">
    <citation type="submission" date="2018-06" db="EMBL/GenBank/DDBJ databases">
        <authorList>
            <person name="Zhirakovskaya E."/>
        </authorList>
    </citation>
    <scope>NUCLEOTIDE SEQUENCE</scope>
</reference>
<keyword evidence="1" id="KW-0472">Membrane</keyword>
<evidence type="ECO:0000313" key="2">
    <source>
        <dbReference type="EMBL" id="VAW77417.1"/>
    </source>
</evidence>
<dbReference type="PANTHER" id="PTHR30188">
    <property type="entry name" value="ABC TRANSPORTER PERMEASE PROTEIN-RELATED"/>
    <property type="match status" value="1"/>
</dbReference>
<organism evidence="2">
    <name type="scientific">hydrothermal vent metagenome</name>
    <dbReference type="NCBI Taxonomy" id="652676"/>
    <lineage>
        <taxon>unclassified sequences</taxon>
        <taxon>metagenomes</taxon>
        <taxon>ecological metagenomes</taxon>
    </lineage>
</organism>
<dbReference type="GO" id="GO:0005548">
    <property type="term" value="F:phospholipid transporter activity"/>
    <property type="evidence" value="ECO:0007669"/>
    <property type="project" value="TreeGrafter"/>
</dbReference>
<evidence type="ECO:0008006" key="3">
    <source>
        <dbReference type="Google" id="ProtNLM"/>
    </source>
</evidence>
<dbReference type="EMBL" id="UOFM01000220">
    <property type="protein sequence ID" value="VAW77417.1"/>
    <property type="molecule type" value="Genomic_DNA"/>
</dbReference>
<dbReference type="GO" id="GO:0043190">
    <property type="term" value="C:ATP-binding cassette (ABC) transporter complex"/>
    <property type="evidence" value="ECO:0007669"/>
    <property type="project" value="InterPro"/>
</dbReference>
<feature type="transmembrane region" description="Helical" evidence="1">
    <location>
        <begin position="250"/>
        <end position="269"/>
    </location>
</feature>
<name>A0A3B0YPG0_9ZZZZ</name>
<gene>
    <name evidence="2" type="ORF">MNBD_GAMMA14-2504</name>
</gene>
<sequence>MATEIGTNRFRHLTERVGHTFVSGVEDFGYGASLLVESVFWLLAGRWMQQRVRLSEIAREMMAIGVQATPVVTILAFANGAMMAMQGIYTLRDFGAESQVVSGIAMSVTREFGVLIAGIVVAGRSGSAIAARIGTMQMAQEIDALRVMGVSPVRYLVSPILAAMLLMMPMLVILSDAMAILGGGVISVIELHISLDTYIARVFVELTPGDVFQGLTKSVVFAVLITLVATSNGFNASGGAEGLGRATTRSVVLCISAIVVADMIFTFFLSR</sequence>
<feature type="transmembrane region" description="Helical" evidence="1">
    <location>
        <begin position="112"/>
        <end position="134"/>
    </location>
</feature>
<keyword evidence="1" id="KW-0812">Transmembrane</keyword>
<feature type="transmembrane region" description="Helical" evidence="1">
    <location>
        <begin position="211"/>
        <end position="230"/>
    </location>
</feature>
<feature type="transmembrane region" description="Helical" evidence="1">
    <location>
        <begin position="155"/>
        <end position="174"/>
    </location>
</feature>
<dbReference type="AlphaFoldDB" id="A0A3B0YPG0"/>
<feature type="transmembrane region" description="Helical" evidence="1">
    <location>
        <begin position="68"/>
        <end position="92"/>
    </location>
</feature>
<accession>A0A3B0YPG0</accession>
<keyword evidence="1" id="KW-1133">Transmembrane helix</keyword>
<dbReference type="InterPro" id="IPR030802">
    <property type="entry name" value="Permease_MalE"/>
</dbReference>
<protein>
    <recommendedName>
        <fullName evidence="3">Phospholipid ABC transporter permease protein MlaE</fullName>
    </recommendedName>
</protein>
<evidence type="ECO:0000256" key="1">
    <source>
        <dbReference type="SAM" id="Phobius"/>
    </source>
</evidence>
<dbReference type="Pfam" id="PF02405">
    <property type="entry name" value="MlaE"/>
    <property type="match status" value="1"/>
</dbReference>
<dbReference type="PANTHER" id="PTHR30188:SF3">
    <property type="entry name" value="ABC TRANSPORTER PERMEASE"/>
    <property type="match status" value="1"/>
</dbReference>
<proteinExistence type="predicted"/>